<keyword evidence="2" id="KW-0223">Dioxygenase</keyword>
<dbReference type="InterPro" id="IPR051821">
    <property type="entry name" value="Asp/Asn_beta-hydroxylase"/>
</dbReference>
<keyword evidence="3" id="KW-0560">Oxidoreductase</keyword>
<evidence type="ECO:0000256" key="4">
    <source>
        <dbReference type="SAM" id="Phobius"/>
    </source>
</evidence>
<keyword evidence="4" id="KW-0472">Membrane</keyword>
<dbReference type="RefSeq" id="WP_245591263.1">
    <property type="nucleotide sequence ID" value="NZ_AXWS01000007.1"/>
</dbReference>
<keyword evidence="4" id="KW-1133">Transmembrane helix</keyword>
<name>A0A9U5FV84_9BURK</name>
<feature type="transmembrane region" description="Helical" evidence="4">
    <location>
        <begin position="12"/>
        <end position="28"/>
    </location>
</feature>
<evidence type="ECO:0000256" key="3">
    <source>
        <dbReference type="ARBA" id="ARBA00023002"/>
    </source>
</evidence>
<accession>A0A9U5FV84</accession>
<reference evidence="7" key="2">
    <citation type="submission" date="2025-08" db="UniProtKB">
        <authorList>
            <consortium name="RefSeq"/>
        </authorList>
    </citation>
    <scope>IDENTIFICATION</scope>
</reference>
<dbReference type="Proteomes" id="UP000675920">
    <property type="component" value="Unplaced"/>
</dbReference>
<evidence type="ECO:0000256" key="1">
    <source>
        <dbReference type="ARBA" id="ARBA00007730"/>
    </source>
</evidence>
<evidence type="ECO:0000259" key="5">
    <source>
        <dbReference type="Pfam" id="PF05118"/>
    </source>
</evidence>
<dbReference type="PANTHER" id="PTHR46332:SF5">
    <property type="entry name" value="ASPARTATE BETA-HYDROXYLASE DOMAIN CONTAINING 2"/>
    <property type="match status" value="1"/>
</dbReference>
<organism evidence="6 7">
    <name type="scientific">Derxia gummosa DSM 723</name>
    <dbReference type="NCBI Taxonomy" id="1121388"/>
    <lineage>
        <taxon>Bacteria</taxon>
        <taxon>Pseudomonadati</taxon>
        <taxon>Pseudomonadota</taxon>
        <taxon>Betaproteobacteria</taxon>
        <taxon>Burkholderiales</taxon>
        <taxon>Alcaligenaceae</taxon>
        <taxon>Derxia</taxon>
    </lineage>
</organism>
<sequence length="308" mass="35204">MPEILSGLFQVKWLVVAIFIASTTYVHFRGRVRHRFFRQLTDHSTFTAPINTVMYLCSKVPATPFLREADFPRLKPVTDAWEMIRDEAVAAYREGVIKAANGFTDAGFNSFFRTGWTRFYLKWYGKPLDSARSVCPRTLALLESIPGIEAAMFTVLPPGARLPNHRDPYAGSIRYHLGLVTPNSPECYIEVDGEKRHWRDGEALFFDETYIHTAVNNTEVARIILFLDIDRPLNNPLARAFNHLVRVTLLRASATENVPGERIGLINRLFSQVYKIRVVGKNLKKRSKPAYYLAKWVLIGGLLYLVLR</sequence>
<keyword evidence="4" id="KW-0812">Transmembrane</keyword>
<dbReference type="Pfam" id="PF05118">
    <property type="entry name" value="Asp_Arg_Hydrox"/>
    <property type="match status" value="1"/>
</dbReference>
<comment type="similarity">
    <text evidence="1">Belongs to the aspartyl/asparaginyl beta-hydroxylase family.</text>
</comment>
<dbReference type="PANTHER" id="PTHR46332">
    <property type="entry name" value="ASPARTATE BETA-HYDROXYLASE DOMAIN-CONTAINING PROTEIN 2"/>
    <property type="match status" value="1"/>
</dbReference>
<protein>
    <submittedName>
        <fullName evidence="7">Aspartyl/asparaginyl beta-hydroxylase domain-containing protein</fullName>
    </submittedName>
</protein>
<reference evidence="7" key="1">
    <citation type="journal article" date="1994" name="Proc. Natl. Acad. Sci. U.S.A.">
        <title>A fully active catalytic domain of bovine aspartyl (asparaginyl) beta-hydroxylase expressed in Escherichia coli: characterization and evidence for the identification of an active-site region in vertebrate alpha-ketoglutarate-dependent dioxygenases.</title>
        <authorList>
            <person name="Jia S."/>
            <person name="McGinnis K."/>
            <person name="VanDusen W.J."/>
            <person name="Burke C.J."/>
            <person name="Kuo A."/>
            <person name="Griffin P.R."/>
            <person name="Sardana M.K."/>
            <person name="Elliston K.O."/>
            <person name="Stern A.M."/>
            <person name="Friedman P.A."/>
        </authorList>
    </citation>
    <scope>NUCLEOTIDE SEQUENCE</scope>
</reference>
<dbReference type="GO" id="GO:0051213">
    <property type="term" value="F:dioxygenase activity"/>
    <property type="evidence" value="ECO:0007669"/>
    <property type="project" value="UniProtKB-KW"/>
</dbReference>
<dbReference type="SUPFAM" id="SSF51197">
    <property type="entry name" value="Clavaminate synthase-like"/>
    <property type="match status" value="1"/>
</dbReference>
<evidence type="ECO:0000256" key="2">
    <source>
        <dbReference type="ARBA" id="ARBA00022964"/>
    </source>
</evidence>
<dbReference type="InterPro" id="IPR027443">
    <property type="entry name" value="IPNS-like_sf"/>
</dbReference>
<feature type="transmembrane region" description="Helical" evidence="4">
    <location>
        <begin position="290"/>
        <end position="307"/>
    </location>
</feature>
<evidence type="ECO:0000313" key="7">
    <source>
        <dbReference type="RefSeq" id="WP_245591263.1"/>
    </source>
</evidence>
<keyword evidence="6" id="KW-1185">Reference proteome</keyword>
<evidence type="ECO:0000313" key="6">
    <source>
        <dbReference type="Proteomes" id="UP000675920"/>
    </source>
</evidence>
<dbReference type="Gene3D" id="2.60.120.330">
    <property type="entry name" value="B-lactam Antibiotic, Isopenicillin N Synthase, Chain"/>
    <property type="match status" value="1"/>
</dbReference>
<dbReference type="InterPro" id="IPR007803">
    <property type="entry name" value="Asp/Arg/Pro-Hydrxlase"/>
</dbReference>
<dbReference type="AlphaFoldDB" id="A0A9U5FV84"/>
<feature type="domain" description="Aspartyl/asparaginy/proline hydroxylase" evidence="5">
    <location>
        <begin position="79"/>
        <end position="232"/>
    </location>
</feature>
<proteinExistence type="inferred from homology"/>